<name>A0A5B7I9W6_PORTR</name>
<reference evidence="1 2" key="1">
    <citation type="submission" date="2019-05" db="EMBL/GenBank/DDBJ databases">
        <title>Another draft genome of Portunus trituberculatus and its Hox gene families provides insights of decapod evolution.</title>
        <authorList>
            <person name="Jeong J.-H."/>
            <person name="Song I."/>
            <person name="Kim S."/>
            <person name="Choi T."/>
            <person name="Kim D."/>
            <person name="Ryu S."/>
            <person name="Kim W."/>
        </authorList>
    </citation>
    <scope>NUCLEOTIDE SEQUENCE [LARGE SCALE GENOMIC DNA]</scope>
    <source>
        <tissue evidence="1">Muscle</tissue>
    </source>
</reference>
<dbReference type="EMBL" id="VSRR010049099">
    <property type="protein sequence ID" value="MPC78689.1"/>
    <property type="molecule type" value="Genomic_DNA"/>
</dbReference>
<keyword evidence="2" id="KW-1185">Reference proteome</keyword>
<dbReference type="Proteomes" id="UP000324222">
    <property type="component" value="Unassembled WGS sequence"/>
</dbReference>
<evidence type="ECO:0000313" key="1">
    <source>
        <dbReference type="EMBL" id="MPC78689.1"/>
    </source>
</evidence>
<protein>
    <submittedName>
        <fullName evidence="1">Uncharacterized protein</fullName>
    </submittedName>
</protein>
<comment type="caution">
    <text evidence="1">The sequence shown here is derived from an EMBL/GenBank/DDBJ whole genome shotgun (WGS) entry which is preliminary data.</text>
</comment>
<dbReference type="AlphaFoldDB" id="A0A5B7I9W6"/>
<evidence type="ECO:0000313" key="2">
    <source>
        <dbReference type="Proteomes" id="UP000324222"/>
    </source>
</evidence>
<gene>
    <name evidence="1" type="ORF">E2C01_073183</name>
</gene>
<organism evidence="1 2">
    <name type="scientific">Portunus trituberculatus</name>
    <name type="common">Swimming crab</name>
    <name type="synonym">Neptunus trituberculatus</name>
    <dbReference type="NCBI Taxonomy" id="210409"/>
    <lineage>
        <taxon>Eukaryota</taxon>
        <taxon>Metazoa</taxon>
        <taxon>Ecdysozoa</taxon>
        <taxon>Arthropoda</taxon>
        <taxon>Crustacea</taxon>
        <taxon>Multicrustacea</taxon>
        <taxon>Malacostraca</taxon>
        <taxon>Eumalacostraca</taxon>
        <taxon>Eucarida</taxon>
        <taxon>Decapoda</taxon>
        <taxon>Pleocyemata</taxon>
        <taxon>Brachyura</taxon>
        <taxon>Eubrachyura</taxon>
        <taxon>Portunoidea</taxon>
        <taxon>Portunidae</taxon>
        <taxon>Portuninae</taxon>
        <taxon>Portunus</taxon>
    </lineage>
</organism>
<proteinExistence type="predicted"/>
<sequence length="119" mass="13528">MTEVHQYVDEDKNMDTHNLQMLVLKANEAFEAASAFTRHTTPDSQHFYIVYNMSSHGNKHVDSPASVVPQPDIGVDIWHTNPSKRAKKTNMQCLSSRVTVYSITIVTTTNLVHRWNDGE</sequence>
<accession>A0A5B7I9W6</accession>